<dbReference type="Proteomes" id="UP000238954">
    <property type="component" value="Chromosome"/>
</dbReference>
<dbReference type="PROSITE" id="PS51257">
    <property type="entry name" value="PROKAR_LIPOPROTEIN"/>
    <property type="match status" value="1"/>
</dbReference>
<dbReference type="AlphaFoldDB" id="A0A2S8B0N3"/>
<dbReference type="RefSeq" id="WP_105999354.1">
    <property type="nucleotide sequence ID" value="NZ_CM009578.1"/>
</dbReference>
<organism evidence="1 2">
    <name type="scientific">Sphingopyxis lindanitolerans</name>
    <dbReference type="NCBI Taxonomy" id="2054227"/>
    <lineage>
        <taxon>Bacteria</taxon>
        <taxon>Pseudomonadati</taxon>
        <taxon>Pseudomonadota</taxon>
        <taxon>Alphaproteobacteria</taxon>
        <taxon>Sphingomonadales</taxon>
        <taxon>Sphingomonadaceae</taxon>
        <taxon>Sphingopyxis</taxon>
    </lineage>
</organism>
<dbReference type="OrthoDB" id="7596123at2"/>
<sequence>MIKPGLAIFATALMLSACGGKNNTGGKAEMPESAPSQAMASNQAKVAAALSAAGEPFETLTETAFTATPAELDTSILAAEAAAGTLKPMVPAALSASLQTHLAAVRRARKSDQRVDLALASIEGFRRIVSAVPGTPAVPIDVSLLDYAGFRYDADAQAKPPRWDDMAAATTYARERWANISGLAPLAKLRTRFDDGLTAMEAAVKAHDVTRARAAAKAELDMVDELETAFQAPN</sequence>
<dbReference type="EMBL" id="PHFW01000003">
    <property type="protein sequence ID" value="PQM25932.1"/>
    <property type="molecule type" value="Genomic_DNA"/>
</dbReference>
<evidence type="ECO:0000313" key="2">
    <source>
        <dbReference type="Proteomes" id="UP000238954"/>
    </source>
</evidence>
<gene>
    <name evidence="1" type="ORF">CVO77_12525</name>
</gene>
<proteinExistence type="predicted"/>
<name>A0A2S8B0N3_9SPHN</name>
<keyword evidence="2" id="KW-1185">Reference proteome</keyword>
<protein>
    <submittedName>
        <fullName evidence="1">Uncharacterized protein</fullName>
    </submittedName>
</protein>
<reference evidence="2" key="1">
    <citation type="submission" date="2017-11" db="EMBL/GenBank/DDBJ databases">
        <title>The complete genome sequence of Sphingopyxis pomeranensis sp. nov. strain WS5A3p.</title>
        <authorList>
            <person name="Kaminski M.A."/>
        </authorList>
    </citation>
    <scope>NUCLEOTIDE SEQUENCE [LARGE SCALE GENOMIC DNA]</scope>
    <source>
        <strain evidence="2">WS5A3p</strain>
    </source>
</reference>
<accession>A0A2S8B0N3</accession>
<evidence type="ECO:0000313" key="1">
    <source>
        <dbReference type="EMBL" id="PQM25932.1"/>
    </source>
</evidence>
<comment type="caution">
    <text evidence="1">The sequence shown here is derived from an EMBL/GenBank/DDBJ whole genome shotgun (WGS) entry which is preliminary data.</text>
</comment>